<dbReference type="InterPro" id="IPR036388">
    <property type="entry name" value="WH-like_DNA-bd_sf"/>
</dbReference>
<evidence type="ECO:0000256" key="1">
    <source>
        <dbReference type="ARBA" id="ARBA00022741"/>
    </source>
</evidence>
<feature type="domain" description="Elongation factor SelB fourth winged-helix" evidence="5">
    <location>
        <begin position="432"/>
        <end position="477"/>
    </location>
</feature>
<dbReference type="InterPro" id="IPR057335">
    <property type="entry name" value="Beta-barrel_SelB"/>
</dbReference>
<evidence type="ECO:0000259" key="3">
    <source>
        <dbReference type="Pfam" id="PF03144"/>
    </source>
</evidence>
<evidence type="ECO:0000313" key="7">
    <source>
        <dbReference type="EMBL" id="KKL72408.1"/>
    </source>
</evidence>
<gene>
    <name evidence="7" type="ORF">LCGC14_2085200</name>
</gene>
<dbReference type="InterPro" id="IPR009000">
    <property type="entry name" value="Transl_B-barrel_sf"/>
</dbReference>
<dbReference type="SUPFAM" id="SSF50447">
    <property type="entry name" value="Translation proteins"/>
    <property type="match status" value="1"/>
</dbReference>
<organism evidence="7">
    <name type="scientific">marine sediment metagenome</name>
    <dbReference type="NCBI Taxonomy" id="412755"/>
    <lineage>
        <taxon>unclassified sequences</taxon>
        <taxon>metagenomes</taxon>
        <taxon>ecological metagenomes</taxon>
    </lineage>
</organism>
<dbReference type="Gene3D" id="1.10.10.10">
    <property type="entry name" value="Winged helix-like DNA-binding domain superfamily/Winged helix DNA-binding domain"/>
    <property type="match status" value="1"/>
</dbReference>
<feature type="domain" description="Translation elongation factor SelB winged helix type 2" evidence="4">
    <location>
        <begin position="303"/>
        <end position="334"/>
    </location>
</feature>
<feature type="domain" description="Translation elongation factor EFTu-like" evidence="3">
    <location>
        <begin position="52"/>
        <end position="118"/>
    </location>
</feature>
<dbReference type="InterPro" id="IPR015191">
    <property type="entry name" value="SelB_WHD4"/>
</dbReference>
<dbReference type="PANTHER" id="PTHR43721:SF11">
    <property type="entry name" value="SELENOCYSTEINE-SPECIFIC ELONGATION FACTOR"/>
    <property type="match status" value="1"/>
</dbReference>
<dbReference type="InterPro" id="IPR036390">
    <property type="entry name" value="WH_DNA-bd_sf"/>
</dbReference>
<dbReference type="Pfam" id="PF09107">
    <property type="entry name" value="WHD_3rd_SelB"/>
    <property type="match status" value="1"/>
</dbReference>
<dbReference type="Gene3D" id="1.10.10.2770">
    <property type="match status" value="1"/>
</dbReference>
<dbReference type="SUPFAM" id="SSF46785">
    <property type="entry name" value="Winged helix' DNA-binding domain"/>
    <property type="match status" value="1"/>
</dbReference>
<evidence type="ECO:0000259" key="5">
    <source>
        <dbReference type="Pfam" id="PF09107"/>
    </source>
</evidence>
<proteinExistence type="predicted"/>
<accession>A0A0F9EE99</accession>
<dbReference type="Pfam" id="PF25461">
    <property type="entry name" value="Beta-barrel_SelB"/>
    <property type="match status" value="1"/>
</dbReference>
<reference evidence="7" key="1">
    <citation type="journal article" date="2015" name="Nature">
        <title>Complex archaea that bridge the gap between prokaryotes and eukaryotes.</title>
        <authorList>
            <person name="Spang A."/>
            <person name="Saw J.H."/>
            <person name="Jorgensen S.L."/>
            <person name="Zaremba-Niedzwiedzka K."/>
            <person name="Martijn J."/>
            <person name="Lind A.E."/>
            <person name="van Eijk R."/>
            <person name="Schleper C."/>
            <person name="Guy L."/>
            <person name="Ettema T.J."/>
        </authorList>
    </citation>
    <scope>NUCLEOTIDE SEQUENCE</scope>
</reference>
<dbReference type="CDD" id="cd15491">
    <property type="entry name" value="selB_III"/>
    <property type="match status" value="1"/>
</dbReference>
<name>A0A0F9EE99_9ZZZZ</name>
<protein>
    <recommendedName>
        <fullName evidence="8">Translation elongation factor SelB winged helix type 3 domain-containing protein</fullName>
    </recommendedName>
</protein>
<evidence type="ECO:0000259" key="4">
    <source>
        <dbReference type="Pfam" id="PF09106"/>
    </source>
</evidence>
<dbReference type="CDD" id="cd03696">
    <property type="entry name" value="SelB_II"/>
    <property type="match status" value="1"/>
</dbReference>
<dbReference type="InterPro" id="IPR004161">
    <property type="entry name" value="EFTu-like_2"/>
</dbReference>
<dbReference type="GO" id="GO:0003723">
    <property type="term" value="F:RNA binding"/>
    <property type="evidence" value="ECO:0007669"/>
    <property type="project" value="InterPro"/>
</dbReference>
<dbReference type="SUPFAM" id="SSF50465">
    <property type="entry name" value="EF-Tu/eEF-1alpha/eIF2-gamma C-terminal domain"/>
    <property type="match status" value="1"/>
</dbReference>
<feature type="domain" description="Selenocysteine-specific elongation factor beta-barrel" evidence="6">
    <location>
        <begin position="137"/>
        <end position="216"/>
    </location>
</feature>
<dbReference type="EMBL" id="LAZR01025283">
    <property type="protein sequence ID" value="KKL72408.1"/>
    <property type="molecule type" value="Genomic_DNA"/>
</dbReference>
<dbReference type="Pfam" id="PF03144">
    <property type="entry name" value="GTP_EFTU_D2"/>
    <property type="match status" value="1"/>
</dbReference>
<dbReference type="GO" id="GO:0005737">
    <property type="term" value="C:cytoplasm"/>
    <property type="evidence" value="ECO:0007669"/>
    <property type="project" value="InterPro"/>
</dbReference>
<dbReference type="Pfam" id="PF09106">
    <property type="entry name" value="WHD_2nd_SelB"/>
    <property type="match status" value="1"/>
</dbReference>
<dbReference type="GO" id="GO:0003746">
    <property type="term" value="F:translation elongation factor activity"/>
    <property type="evidence" value="ECO:0007669"/>
    <property type="project" value="InterPro"/>
</dbReference>
<keyword evidence="1" id="KW-0547">Nucleotide-binding</keyword>
<dbReference type="GO" id="GO:0005525">
    <property type="term" value="F:GTP binding"/>
    <property type="evidence" value="ECO:0007669"/>
    <property type="project" value="UniProtKB-KW"/>
</dbReference>
<evidence type="ECO:0000259" key="6">
    <source>
        <dbReference type="Pfam" id="PF25461"/>
    </source>
</evidence>
<sequence length="480" mass="53164">MRRVIPVSSKTGHNIDMLKVLIKEVALKAEPKPTQGLFRLPVDRVFTLKGFGTVVTGTTLSGTVRVDEQVEVLPSGIKTKVRGLHSHGKSAEQAFAGQRTALNLQGVEKDDLRRGDMVVTAGRFTTTRALDARLEILDDSVPVKTRSQVHFHLGTSETVARIVLYEKEQLAPGQSAYCQFRLNEPVVAQAGDRFVIRRISPLETIGGGTVLDSSPRKRRRRDGVDDLLVLESGSMEERIAAKVSNLSLGGMTISQVEGWVRSEVPVVDKAVNELVKSGTLFRFDDLLLHKDSFEMFSRRLTSMLKEFHEINPTSQGIPKEEARERLKADQRIFSDLVGKAAGVLVRKDRISLKGFSAAVTDEDKARVLKSLLNKGIEAPQRQDLATELGIKDAPLADVLKVMAGEGTLKRVNDSFYISMQAYDSMLDTLKKHYAANDTMTVAEFRDLMGTTRKYALPVLEFLDASNVTVRVGDVRKLLHK</sequence>
<dbReference type="GO" id="GO:0001514">
    <property type="term" value="P:selenocysteine incorporation"/>
    <property type="evidence" value="ECO:0007669"/>
    <property type="project" value="InterPro"/>
</dbReference>
<dbReference type="AlphaFoldDB" id="A0A0F9EE99"/>
<dbReference type="InterPro" id="IPR050055">
    <property type="entry name" value="EF-Tu_GTPase"/>
</dbReference>
<evidence type="ECO:0000256" key="2">
    <source>
        <dbReference type="ARBA" id="ARBA00023134"/>
    </source>
</evidence>
<comment type="caution">
    <text evidence="7">The sequence shown here is derived from an EMBL/GenBank/DDBJ whole genome shotgun (WGS) entry which is preliminary data.</text>
</comment>
<dbReference type="Gene3D" id="2.40.30.10">
    <property type="entry name" value="Translation factors"/>
    <property type="match status" value="2"/>
</dbReference>
<evidence type="ECO:0008006" key="8">
    <source>
        <dbReference type="Google" id="ProtNLM"/>
    </source>
</evidence>
<keyword evidence="2" id="KW-0342">GTP-binding</keyword>
<dbReference type="PANTHER" id="PTHR43721">
    <property type="entry name" value="ELONGATION FACTOR TU-RELATED"/>
    <property type="match status" value="1"/>
</dbReference>
<dbReference type="InterPro" id="IPR015190">
    <property type="entry name" value="Elong_fac_SelB-wing-hlx_typ-2"/>
</dbReference>
<dbReference type="InterPro" id="IPR009001">
    <property type="entry name" value="Transl_elong_EF1A/Init_IF2_C"/>
</dbReference>